<proteinExistence type="predicted"/>
<reference evidence="1" key="1">
    <citation type="submission" date="2020-09" db="EMBL/GenBank/DDBJ databases">
        <authorList>
            <person name="Kim M.K."/>
        </authorList>
    </citation>
    <scope>NUCLEOTIDE SEQUENCE</scope>
    <source>
        <strain evidence="1">BT702</strain>
    </source>
</reference>
<organism evidence="1 2">
    <name type="scientific">Spirosoma profusum</name>
    <dbReference type="NCBI Taxonomy" id="2771354"/>
    <lineage>
        <taxon>Bacteria</taxon>
        <taxon>Pseudomonadati</taxon>
        <taxon>Bacteroidota</taxon>
        <taxon>Cytophagia</taxon>
        <taxon>Cytophagales</taxon>
        <taxon>Cytophagaceae</taxon>
        <taxon>Spirosoma</taxon>
    </lineage>
</organism>
<evidence type="ECO:0000313" key="2">
    <source>
        <dbReference type="Proteomes" id="UP000598820"/>
    </source>
</evidence>
<keyword evidence="2" id="KW-1185">Reference proteome</keyword>
<name>A0A926XUB1_9BACT</name>
<dbReference type="AlphaFoldDB" id="A0A926XUB1"/>
<dbReference type="RefSeq" id="WP_190885971.1">
    <property type="nucleotide sequence ID" value="NZ_JACWZY010000003.1"/>
</dbReference>
<comment type="caution">
    <text evidence="1">The sequence shown here is derived from an EMBL/GenBank/DDBJ whole genome shotgun (WGS) entry which is preliminary data.</text>
</comment>
<dbReference type="Proteomes" id="UP000598820">
    <property type="component" value="Unassembled WGS sequence"/>
</dbReference>
<protein>
    <submittedName>
        <fullName evidence="1">Uncharacterized protein</fullName>
    </submittedName>
</protein>
<dbReference type="EMBL" id="JACWZY010000003">
    <property type="protein sequence ID" value="MBD2700119.1"/>
    <property type="molecule type" value="Genomic_DNA"/>
</dbReference>
<accession>A0A926XUB1</accession>
<sequence length="76" mass="8925">MTRIEWDRARVEQYADRKGITLEEARQNLLLLYKRHCDLDALDTEVDPVVDESFKSFNRPKNSQLLNGSNPNDYVL</sequence>
<evidence type="ECO:0000313" key="1">
    <source>
        <dbReference type="EMBL" id="MBD2700119.1"/>
    </source>
</evidence>
<gene>
    <name evidence="1" type="ORF">IC229_05700</name>
</gene>